<comment type="similarity">
    <text evidence="2">Belongs to the sulfatase family.</text>
</comment>
<dbReference type="InterPro" id="IPR000917">
    <property type="entry name" value="Sulfatase_N"/>
</dbReference>
<dbReference type="AlphaFoldDB" id="A0A317ZJ96"/>
<evidence type="ECO:0000256" key="6">
    <source>
        <dbReference type="ARBA" id="ARBA00022837"/>
    </source>
</evidence>
<feature type="domain" description="Sulfatase N-terminal" evidence="7">
    <location>
        <begin position="23"/>
        <end position="384"/>
    </location>
</feature>
<dbReference type="SUPFAM" id="SSF53649">
    <property type="entry name" value="Alkaline phosphatase-like"/>
    <property type="match status" value="1"/>
</dbReference>
<dbReference type="PANTHER" id="PTHR42693">
    <property type="entry name" value="ARYLSULFATASE FAMILY MEMBER"/>
    <property type="match status" value="1"/>
</dbReference>
<dbReference type="Proteomes" id="UP000247099">
    <property type="component" value="Unassembled WGS sequence"/>
</dbReference>
<evidence type="ECO:0000256" key="3">
    <source>
        <dbReference type="ARBA" id="ARBA00022723"/>
    </source>
</evidence>
<name>A0A317ZJ96_9BACT</name>
<gene>
    <name evidence="8" type="ORF">DDZ13_09405</name>
</gene>
<protein>
    <submittedName>
        <fullName evidence="8">N-acetylgalactosamine-6-sulfatase</fullName>
    </submittedName>
</protein>
<dbReference type="Gene3D" id="3.40.720.10">
    <property type="entry name" value="Alkaline Phosphatase, subunit A"/>
    <property type="match status" value="1"/>
</dbReference>
<keyword evidence="6" id="KW-0106">Calcium</keyword>
<dbReference type="CDD" id="cd16144">
    <property type="entry name" value="ARS_like"/>
    <property type="match status" value="1"/>
</dbReference>
<dbReference type="Pfam" id="PF00884">
    <property type="entry name" value="Sulfatase"/>
    <property type="match status" value="1"/>
</dbReference>
<reference evidence="8 9" key="1">
    <citation type="submission" date="2018-05" db="EMBL/GenBank/DDBJ databases">
        <title>Coraliomargarita sinensis sp. nov., isolated from a marine solar saltern.</title>
        <authorList>
            <person name="Zhou L.Y."/>
        </authorList>
    </citation>
    <scope>NUCLEOTIDE SEQUENCE [LARGE SCALE GENOMIC DNA]</scope>
    <source>
        <strain evidence="8 9">WN38</strain>
    </source>
</reference>
<dbReference type="EMBL" id="QHJQ01000006">
    <property type="protein sequence ID" value="PXA03849.1"/>
    <property type="molecule type" value="Genomic_DNA"/>
</dbReference>
<dbReference type="Gene3D" id="3.30.1120.10">
    <property type="match status" value="1"/>
</dbReference>
<dbReference type="InterPro" id="IPR050738">
    <property type="entry name" value="Sulfatase"/>
</dbReference>
<evidence type="ECO:0000256" key="1">
    <source>
        <dbReference type="ARBA" id="ARBA00001913"/>
    </source>
</evidence>
<dbReference type="PROSITE" id="PS00523">
    <property type="entry name" value="SULFATASE_1"/>
    <property type="match status" value="1"/>
</dbReference>
<keyword evidence="5" id="KW-0378">Hydrolase</keyword>
<organism evidence="8 9">
    <name type="scientific">Coraliomargarita sinensis</name>
    <dbReference type="NCBI Taxonomy" id="2174842"/>
    <lineage>
        <taxon>Bacteria</taxon>
        <taxon>Pseudomonadati</taxon>
        <taxon>Verrucomicrobiota</taxon>
        <taxon>Opitutia</taxon>
        <taxon>Puniceicoccales</taxon>
        <taxon>Coraliomargaritaceae</taxon>
        <taxon>Coraliomargarita</taxon>
    </lineage>
</organism>
<evidence type="ECO:0000313" key="8">
    <source>
        <dbReference type="EMBL" id="PXA03849.1"/>
    </source>
</evidence>
<dbReference type="GO" id="GO:0004065">
    <property type="term" value="F:arylsulfatase activity"/>
    <property type="evidence" value="ECO:0007669"/>
    <property type="project" value="TreeGrafter"/>
</dbReference>
<evidence type="ECO:0000256" key="4">
    <source>
        <dbReference type="ARBA" id="ARBA00022729"/>
    </source>
</evidence>
<evidence type="ECO:0000259" key="7">
    <source>
        <dbReference type="Pfam" id="PF00884"/>
    </source>
</evidence>
<evidence type="ECO:0000313" key="9">
    <source>
        <dbReference type="Proteomes" id="UP000247099"/>
    </source>
</evidence>
<keyword evidence="9" id="KW-1185">Reference proteome</keyword>
<dbReference type="RefSeq" id="WP_110131205.1">
    <property type="nucleotide sequence ID" value="NZ_QHJQ01000006.1"/>
</dbReference>
<dbReference type="InterPro" id="IPR024607">
    <property type="entry name" value="Sulfatase_CS"/>
</dbReference>
<dbReference type="InParanoid" id="A0A317ZJ96"/>
<keyword evidence="4" id="KW-0732">Signal</keyword>
<dbReference type="OrthoDB" id="246867at2"/>
<proteinExistence type="inferred from homology"/>
<dbReference type="InterPro" id="IPR017850">
    <property type="entry name" value="Alkaline_phosphatase_core_sf"/>
</dbReference>
<dbReference type="GO" id="GO:0046872">
    <property type="term" value="F:metal ion binding"/>
    <property type="evidence" value="ECO:0007669"/>
    <property type="project" value="UniProtKB-KW"/>
</dbReference>
<keyword evidence="3" id="KW-0479">Metal-binding</keyword>
<accession>A0A317ZJ96</accession>
<sequence length="500" mass="55277">MIQRHLICLLVALGFAQADVSRPNILLVLIDDMGPMDTSVPFLADSEGQPVKHPLNQFYHTPEMEKLAAQGFRSSRFYANSVCSPTRASIMTGQSSARHRTTQWIRLTGRNGGSHDPADWNWSGLGKDNVTLARLLQSAGYRTIHCGKGHFAPFNHEGSNPKDIGFDVNIGGGSIGRPSSYYGEEGYGHIRGTSKIHAVPGLEAYRGTKTYLTEALTLELKKEISAAVEAKKPFFAYMSHYALHSPFQADPRFKDRYAGIQGRSKREVAYATMAEGIDKSLGDLMRHIESLGVAEDTLVVFLGDNGSDAPMGNSHGHTSSAPLRGKKATHYEGGMRVPFIAAWAQPSEDAQIQKRFPITQGILEPTDIGTVHDLLPTLLKVTGVEAPEEHVIDGASLWPWFAGIETAQPQRFLMHFPHSHRSSYFTVLIDGHRKLVWHQLNEGDERFELFDLEADPYEKKNLAEDRPALLKEMRGLMAEELMAVDAQAPKGVDIRTALIP</sequence>
<comment type="caution">
    <text evidence="8">The sequence shown here is derived from an EMBL/GenBank/DDBJ whole genome shotgun (WGS) entry which is preliminary data.</text>
</comment>
<evidence type="ECO:0000256" key="5">
    <source>
        <dbReference type="ARBA" id="ARBA00022801"/>
    </source>
</evidence>
<comment type="cofactor">
    <cofactor evidence="1">
        <name>Ca(2+)</name>
        <dbReference type="ChEBI" id="CHEBI:29108"/>
    </cofactor>
</comment>
<dbReference type="PANTHER" id="PTHR42693:SF42">
    <property type="entry name" value="ARYLSULFATASE G"/>
    <property type="match status" value="1"/>
</dbReference>
<evidence type="ECO:0000256" key="2">
    <source>
        <dbReference type="ARBA" id="ARBA00008779"/>
    </source>
</evidence>